<dbReference type="EMBL" id="JBIPKE010000015">
    <property type="protein sequence ID" value="MFH6983323.1"/>
    <property type="molecule type" value="Genomic_DNA"/>
</dbReference>
<evidence type="ECO:0008006" key="3">
    <source>
        <dbReference type="Google" id="ProtNLM"/>
    </source>
</evidence>
<comment type="caution">
    <text evidence="1">The sequence shown here is derived from an EMBL/GenBank/DDBJ whole genome shotgun (WGS) entry which is preliminary data.</text>
</comment>
<accession>A0ABW7N6T3</accession>
<keyword evidence="2" id="KW-1185">Reference proteome</keyword>
<evidence type="ECO:0000313" key="2">
    <source>
        <dbReference type="Proteomes" id="UP001610063"/>
    </source>
</evidence>
<dbReference type="Proteomes" id="UP001610063">
    <property type="component" value="Unassembled WGS sequence"/>
</dbReference>
<gene>
    <name evidence="1" type="ORF">ACHKAR_07740</name>
</gene>
<protein>
    <recommendedName>
        <fullName evidence="3">Porin</fullName>
    </recommendedName>
</protein>
<dbReference type="SUPFAM" id="SSF56935">
    <property type="entry name" value="Porins"/>
    <property type="match status" value="1"/>
</dbReference>
<sequence>MRKYGWILITISSLLSIDAKAQIDSTLLKRTPVDTAKNLLNMDAVYNRPFLQVGKLPVSVGGYIEADYGYIGEDGMTDGHSFRIPRMTLFVASSIHRKIKFLSEIEFEEGGEEVAIEFAALDISMHPLLNLRGGIVMNPIGAFNQNHDGPKWEFVDRPIAATDMLPATWSNVGFGLYGKYYLKEWAFGYEAYLTNGFNDAIINNGENRTFLPASKENKERFEESSNGEPLLTGKIAVRHNKVGEVGLSYMGGIYNTYEKDGLILDDKRRLNVYAIDFNTTIPVTKTFIIGEWAWINIDVPGTFSQQFGDQQKGGFVDFVQPILTGDLFGFNNASFNVAMRLEYVDWNDGTFRETGGNIGDEIWAIVPAISFRPTAQTVIRLNYRFMEQTDILGNPPAKISGIQFGVSSYF</sequence>
<organism evidence="1 2">
    <name type="scientific">Marinoscillum luteum</name>
    <dbReference type="NCBI Taxonomy" id="861051"/>
    <lineage>
        <taxon>Bacteria</taxon>
        <taxon>Pseudomonadati</taxon>
        <taxon>Bacteroidota</taxon>
        <taxon>Cytophagia</taxon>
        <taxon>Cytophagales</taxon>
        <taxon>Reichenbachiellaceae</taxon>
        <taxon>Marinoscillum</taxon>
    </lineage>
</organism>
<name>A0ABW7N6T3_9BACT</name>
<proteinExistence type="predicted"/>
<dbReference type="Gene3D" id="2.40.160.10">
    <property type="entry name" value="Porin"/>
    <property type="match status" value="1"/>
</dbReference>
<dbReference type="RefSeq" id="WP_395416901.1">
    <property type="nucleotide sequence ID" value="NZ_JBIPKE010000015.1"/>
</dbReference>
<dbReference type="InterPro" id="IPR023614">
    <property type="entry name" value="Porin_dom_sf"/>
</dbReference>
<evidence type="ECO:0000313" key="1">
    <source>
        <dbReference type="EMBL" id="MFH6983323.1"/>
    </source>
</evidence>
<reference evidence="1 2" key="1">
    <citation type="journal article" date="2013" name="Int. J. Syst. Evol. Microbiol.">
        <title>Marinoscillum luteum sp. nov., isolated from marine sediment.</title>
        <authorList>
            <person name="Cha I.T."/>
            <person name="Park S.J."/>
            <person name="Kim S.J."/>
            <person name="Kim J.G."/>
            <person name="Jung M.Y."/>
            <person name="Shin K.S."/>
            <person name="Kwon K.K."/>
            <person name="Yang S.H."/>
            <person name="Seo Y.S."/>
            <person name="Rhee S.K."/>
        </authorList>
    </citation>
    <scope>NUCLEOTIDE SEQUENCE [LARGE SCALE GENOMIC DNA]</scope>
    <source>
        <strain evidence="1 2">KCTC 23939</strain>
    </source>
</reference>